<evidence type="ECO:0000313" key="2">
    <source>
        <dbReference type="Proteomes" id="UP001519460"/>
    </source>
</evidence>
<gene>
    <name evidence="1" type="ORF">BaRGS_00023709</name>
</gene>
<comment type="caution">
    <text evidence="1">The sequence shown here is derived from an EMBL/GenBank/DDBJ whole genome shotgun (WGS) entry which is preliminary data.</text>
</comment>
<organism evidence="1 2">
    <name type="scientific">Batillaria attramentaria</name>
    <dbReference type="NCBI Taxonomy" id="370345"/>
    <lineage>
        <taxon>Eukaryota</taxon>
        <taxon>Metazoa</taxon>
        <taxon>Spiralia</taxon>
        <taxon>Lophotrochozoa</taxon>
        <taxon>Mollusca</taxon>
        <taxon>Gastropoda</taxon>
        <taxon>Caenogastropoda</taxon>
        <taxon>Sorbeoconcha</taxon>
        <taxon>Cerithioidea</taxon>
        <taxon>Batillariidae</taxon>
        <taxon>Batillaria</taxon>
    </lineage>
</organism>
<accession>A0ABD0KD83</accession>
<name>A0ABD0KD83_9CAEN</name>
<dbReference type="AlphaFoldDB" id="A0ABD0KD83"/>
<evidence type="ECO:0000313" key="1">
    <source>
        <dbReference type="EMBL" id="KAK7485070.1"/>
    </source>
</evidence>
<dbReference type="EMBL" id="JACVVK020000200">
    <property type="protein sequence ID" value="KAK7485070.1"/>
    <property type="molecule type" value="Genomic_DNA"/>
</dbReference>
<dbReference type="Proteomes" id="UP001519460">
    <property type="component" value="Unassembled WGS sequence"/>
</dbReference>
<reference evidence="1 2" key="1">
    <citation type="journal article" date="2023" name="Sci. Data">
        <title>Genome assembly of the Korean intertidal mud-creeper Batillaria attramentaria.</title>
        <authorList>
            <person name="Patra A.K."/>
            <person name="Ho P.T."/>
            <person name="Jun S."/>
            <person name="Lee S.J."/>
            <person name="Kim Y."/>
            <person name="Won Y.J."/>
        </authorList>
    </citation>
    <scope>NUCLEOTIDE SEQUENCE [LARGE SCALE GENOMIC DNA]</scope>
    <source>
        <strain evidence="1">Wonlab-2016</strain>
    </source>
</reference>
<sequence length="112" mass="11893">MDPSLDICLPPMLVRLGDVGVEAALPKAALLAAASLESVEADLGIELGSGCFPVGDPLSDIVDVVESGSQVCRKTQLGEFRIKWTASVQRSFRVEISDVVYHHVGSGKRRSA</sequence>
<keyword evidence="2" id="KW-1185">Reference proteome</keyword>
<protein>
    <submittedName>
        <fullName evidence="1">Uncharacterized protein</fullName>
    </submittedName>
</protein>
<proteinExistence type="predicted"/>